<dbReference type="Proteomes" id="UP000316887">
    <property type="component" value="Unassembled WGS sequence"/>
</dbReference>
<evidence type="ECO:0000256" key="1">
    <source>
        <dbReference type="SAM" id="MobiDB-lite"/>
    </source>
</evidence>
<proteinExistence type="predicted"/>
<evidence type="ECO:0000313" key="2">
    <source>
        <dbReference type="EMBL" id="TQL16878.1"/>
    </source>
</evidence>
<feature type="compositionally biased region" description="Polar residues" evidence="1">
    <location>
        <begin position="49"/>
        <end position="71"/>
    </location>
</feature>
<gene>
    <name evidence="2" type="ORF">FBY58_0427</name>
</gene>
<evidence type="ECO:0000313" key="3">
    <source>
        <dbReference type="Proteomes" id="UP000316887"/>
    </source>
</evidence>
<reference evidence="2 3" key="1">
    <citation type="submission" date="2019-06" db="EMBL/GenBank/DDBJ databases">
        <title>Genome sequencing of Zymomonas mobilis strains for genetic engineering and biofuel applications.</title>
        <authorList>
            <person name="Teravest M."/>
        </authorList>
    </citation>
    <scope>NUCLEOTIDE SEQUENCE [LARGE SCALE GENOMIC DNA]</scope>
    <source>
        <strain evidence="2 3">AN0101</strain>
    </source>
</reference>
<feature type="compositionally biased region" description="Polar residues" evidence="1">
    <location>
        <begin position="25"/>
        <end position="37"/>
    </location>
</feature>
<dbReference type="RefSeq" id="WP_141919270.1">
    <property type="nucleotide sequence ID" value="NZ_VFOF01000001.1"/>
</dbReference>
<name>A0A542VZX6_ZYMMB</name>
<feature type="compositionally biased region" description="Basic residues" evidence="1">
    <location>
        <begin position="1"/>
        <end position="13"/>
    </location>
</feature>
<organism evidence="2 3">
    <name type="scientific">Zymomonas mobilis</name>
    <dbReference type="NCBI Taxonomy" id="542"/>
    <lineage>
        <taxon>Bacteria</taxon>
        <taxon>Pseudomonadati</taxon>
        <taxon>Pseudomonadota</taxon>
        <taxon>Alphaproteobacteria</taxon>
        <taxon>Sphingomonadales</taxon>
        <taxon>Zymomonadaceae</taxon>
        <taxon>Zymomonas</taxon>
    </lineage>
</organism>
<protein>
    <submittedName>
        <fullName evidence="2">Uncharacterized protein</fullName>
    </submittedName>
</protein>
<accession>A0A542VZX6</accession>
<feature type="region of interest" description="Disordered" evidence="1">
    <location>
        <begin position="1"/>
        <end position="72"/>
    </location>
</feature>
<sequence>MRHMKGAALKRPRGSIQDAAEALQANFSPDQEDQMTGSDVGASPDDPITANQDTDASASVTAGDAQANSGQPDMGAMWQEHYRALHYHYADQLAKYAAAIMPKKPDPQLLVTDPASYAAQLASYEDLTAERDQIVQEVIQISSQNEAAELEARKAWAQAEHQRLLSVFPEWGDDNQRPDILAAFEETGRHLGYPDHALAQADSTDILALKKAHEWRKKSAQWDALQQGKTAAIKAAKTSRKSAVPGTSQPHGAAKSRKLNESLGQLRQTGDVRSAAAAMNALFR</sequence>
<dbReference type="EMBL" id="VFOF01000001">
    <property type="protein sequence ID" value="TQL16878.1"/>
    <property type="molecule type" value="Genomic_DNA"/>
</dbReference>
<comment type="caution">
    <text evidence="2">The sequence shown here is derived from an EMBL/GenBank/DDBJ whole genome shotgun (WGS) entry which is preliminary data.</text>
</comment>
<dbReference type="AlphaFoldDB" id="A0A542VZX6"/>
<feature type="region of interest" description="Disordered" evidence="1">
    <location>
        <begin position="235"/>
        <end position="268"/>
    </location>
</feature>
<dbReference type="OrthoDB" id="7594884at2"/>